<reference evidence="1 2" key="1">
    <citation type="submission" date="2019-07" db="EMBL/GenBank/DDBJ databases">
        <title>Genomic Encyclopedia of Archaeal and Bacterial Type Strains, Phase II (KMG-II): from individual species to whole genera.</title>
        <authorList>
            <person name="Goeker M."/>
        </authorList>
    </citation>
    <scope>NUCLEOTIDE SEQUENCE [LARGE SCALE GENOMIC DNA]</scope>
    <source>
        <strain evidence="1 2">ATCC BAA-252</strain>
    </source>
</reference>
<evidence type="ECO:0000313" key="2">
    <source>
        <dbReference type="Proteomes" id="UP000320593"/>
    </source>
</evidence>
<dbReference type="EMBL" id="VLLF01000003">
    <property type="protein sequence ID" value="TWI89479.1"/>
    <property type="molecule type" value="Genomic_DNA"/>
</dbReference>
<proteinExistence type="predicted"/>
<dbReference type="Gene3D" id="3.40.190.10">
    <property type="entry name" value="Periplasmic binding protein-like II"/>
    <property type="match status" value="2"/>
</dbReference>
<comment type="caution">
    <text evidence="1">The sequence shown here is derived from an EMBL/GenBank/DDBJ whole genome shotgun (WGS) entry which is preliminary data.</text>
</comment>
<sequence length="71" mass="7573">MYAANELGAGDKVRLVHTDDSGPIYIALSPAKDHSKELAAQLDAGMAELRASGKLNEILGKYGLKDWDQGS</sequence>
<protein>
    <submittedName>
        <fullName evidence="1">Polar amino acid transport system substrate-binding protein</fullName>
    </submittedName>
</protein>
<organism evidence="1 2">
    <name type="scientific">Roseibium hamelinense</name>
    <dbReference type="NCBI Taxonomy" id="150831"/>
    <lineage>
        <taxon>Bacteria</taxon>
        <taxon>Pseudomonadati</taxon>
        <taxon>Pseudomonadota</taxon>
        <taxon>Alphaproteobacteria</taxon>
        <taxon>Hyphomicrobiales</taxon>
        <taxon>Stappiaceae</taxon>
        <taxon>Roseibium</taxon>
    </lineage>
</organism>
<accession>A0A562T7A7</accession>
<keyword evidence="2" id="KW-1185">Reference proteome</keyword>
<evidence type="ECO:0000313" key="1">
    <source>
        <dbReference type="EMBL" id="TWI89479.1"/>
    </source>
</evidence>
<dbReference type="SUPFAM" id="SSF53850">
    <property type="entry name" value="Periplasmic binding protein-like II"/>
    <property type="match status" value="1"/>
</dbReference>
<dbReference type="Proteomes" id="UP000320593">
    <property type="component" value="Unassembled WGS sequence"/>
</dbReference>
<name>A0A562T7A7_9HYPH</name>
<dbReference type="AlphaFoldDB" id="A0A562T7A7"/>
<dbReference type="RefSeq" id="WP_155197477.1">
    <property type="nucleotide sequence ID" value="NZ_SMLY01000063.1"/>
</dbReference>
<gene>
    <name evidence="1" type="ORF">JM93_01682</name>
</gene>